<keyword evidence="2" id="KW-1133">Transmembrane helix</keyword>
<reference evidence="3" key="1">
    <citation type="submission" date="2021-01" db="EMBL/GenBank/DDBJ databases">
        <authorList>
            <person name="Corre E."/>
            <person name="Pelletier E."/>
            <person name="Niang G."/>
            <person name="Scheremetjew M."/>
            <person name="Finn R."/>
            <person name="Kale V."/>
            <person name="Holt S."/>
            <person name="Cochrane G."/>
            <person name="Meng A."/>
            <person name="Brown T."/>
            <person name="Cohen L."/>
        </authorList>
    </citation>
    <scope>NUCLEOTIDE SEQUENCE</scope>
    <source>
        <strain evidence="3">CCAP1064/1</strain>
    </source>
</reference>
<dbReference type="PANTHER" id="PTHR28112">
    <property type="entry name" value="SRP-INDEPENDENT TARGETING PROTEIN 3"/>
    <property type="match status" value="1"/>
</dbReference>
<keyword evidence="2" id="KW-0472">Membrane</keyword>
<feature type="compositionally biased region" description="Acidic residues" evidence="1">
    <location>
        <begin position="305"/>
        <end position="348"/>
    </location>
</feature>
<dbReference type="PANTHER" id="PTHR28112:SF1">
    <property type="entry name" value="SRP-INDEPENDENT TARGETING PROTEIN 3"/>
    <property type="match status" value="1"/>
</dbReference>
<dbReference type="SUPFAM" id="SSF48371">
    <property type="entry name" value="ARM repeat"/>
    <property type="match status" value="1"/>
</dbReference>
<feature type="transmembrane region" description="Helical" evidence="2">
    <location>
        <begin position="223"/>
        <end position="241"/>
    </location>
</feature>
<dbReference type="InterPro" id="IPR012098">
    <property type="entry name" value="SND3_fun"/>
</dbReference>
<feature type="transmembrane region" description="Helical" evidence="2">
    <location>
        <begin position="128"/>
        <end position="150"/>
    </location>
</feature>
<sequence>MRLHKHWGKMSALSHRAWSTPDVLLLRGGADESEEDDEDGSDEMSEDEYEEETDEDTDEDETDEEEYDEEEYEYEEEEEVTKPTQRSRKAAAVQEYDDCIPIPPMQNMLVSMGTMFLTRKLDPKDRKIVMIARFTFIGYMIIMQAFLTYARIMARMRNNRTPITITNAMADMVKTQLSSAISKQTPGGSKGQGENDMVKGLTSKLLSSESTVMEYDMKQAASARSSLLMPLLFTWVIHFKFGQVQPLFLQASSGIVSLIYSPLFQIYVLGRNLERPFKTGLGAGLKAALGQQEEVQEEKDGGKIEEEDDDIEEDSDEEGEEDDDDGSDEEEEDSDDGDSDEEEEDSDE</sequence>
<dbReference type="InterPro" id="IPR016024">
    <property type="entry name" value="ARM-type_fold"/>
</dbReference>
<dbReference type="GO" id="GO:0005783">
    <property type="term" value="C:endoplasmic reticulum"/>
    <property type="evidence" value="ECO:0007669"/>
    <property type="project" value="InterPro"/>
</dbReference>
<accession>A0A7S0GIX0</accession>
<keyword evidence="2" id="KW-0812">Transmembrane</keyword>
<proteinExistence type="predicted"/>
<dbReference type="EMBL" id="HBEL01034972">
    <property type="protein sequence ID" value="CAD8420280.1"/>
    <property type="molecule type" value="Transcribed_RNA"/>
</dbReference>
<dbReference type="GO" id="GO:0005739">
    <property type="term" value="C:mitochondrion"/>
    <property type="evidence" value="ECO:0007669"/>
    <property type="project" value="TreeGrafter"/>
</dbReference>
<evidence type="ECO:0000256" key="1">
    <source>
        <dbReference type="SAM" id="MobiDB-lite"/>
    </source>
</evidence>
<dbReference type="GO" id="GO:0045047">
    <property type="term" value="P:protein targeting to ER"/>
    <property type="evidence" value="ECO:0007669"/>
    <property type="project" value="InterPro"/>
</dbReference>
<feature type="compositionally biased region" description="Acidic residues" evidence="1">
    <location>
        <begin position="31"/>
        <end position="79"/>
    </location>
</feature>
<name>A0A7S0GIX0_9STRA</name>
<evidence type="ECO:0000256" key="2">
    <source>
        <dbReference type="SAM" id="Phobius"/>
    </source>
</evidence>
<feature type="transmembrane region" description="Helical" evidence="2">
    <location>
        <begin position="247"/>
        <end position="269"/>
    </location>
</feature>
<dbReference type="Pfam" id="PF10032">
    <property type="entry name" value="Pho88"/>
    <property type="match status" value="2"/>
</dbReference>
<protein>
    <submittedName>
        <fullName evidence="3">Uncharacterized protein</fullName>
    </submittedName>
</protein>
<feature type="region of interest" description="Disordered" evidence="1">
    <location>
        <begin position="289"/>
        <end position="348"/>
    </location>
</feature>
<dbReference type="AlphaFoldDB" id="A0A7S0GIX0"/>
<feature type="region of interest" description="Disordered" evidence="1">
    <location>
        <begin position="18"/>
        <end position="88"/>
    </location>
</feature>
<organism evidence="3">
    <name type="scientific">Proboscia inermis</name>
    <dbReference type="NCBI Taxonomy" id="420281"/>
    <lineage>
        <taxon>Eukaryota</taxon>
        <taxon>Sar</taxon>
        <taxon>Stramenopiles</taxon>
        <taxon>Ochrophyta</taxon>
        <taxon>Bacillariophyta</taxon>
        <taxon>Coscinodiscophyceae</taxon>
        <taxon>Rhizosoleniophycidae</taxon>
        <taxon>Rhizosoleniales</taxon>
        <taxon>Rhizosoleniaceae</taxon>
        <taxon>Proboscia</taxon>
    </lineage>
</organism>
<gene>
    <name evidence="3" type="ORF">PINE0816_LOCUS16416</name>
</gene>
<evidence type="ECO:0000313" key="3">
    <source>
        <dbReference type="EMBL" id="CAD8420280.1"/>
    </source>
</evidence>